<dbReference type="AlphaFoldDB" id="C4FDM4"/>
<evidence type="ECO:0000313" key="6">
    <source>
        <dbReference type="Proteomes" id="UP000006408"/>
    </source>
</evidence>
<keyword evidence="1" id="KW-0805">Transcription regulation</keyword>
<evidence type="ECO:0000256" key="2">
    <source>
        <dbReference type="ARBA" id="ARBA00023125"/>
    </source>
</evidence>
<dbReference type="EMBL" id="ABYS02000004">
    <property type="protein sequence ID" value="EEP21055.1"/>
    <property type="molecule type" value="Genomic_DNA"/>
</dbReference>
<dbReference type="GO" id="GO:0003677">
    <property type="term" value="F:DNA binding"/>
    <property type="evidence" value="ECO:0007669"/>
    <property type="project" value="UniProtKB-KW"/>
</dbReference>
<feature type="domain" description="Transcriptional regulator LacI/GalR-like sensor" evidence="4">
    <location>
        <begin position="13"/>
        <end position="123"/>
    </location>
</feature>
<proteinExistence type="predicted"/>
<keyword evidence="6" id="KW-1185">Reference proteome</keyword>
<comment type="caution">
    <text evidence="5">The sequence shown here is derived from an EMBL/GenBank/DDBJ whole genome shotgun (WGS) entry which is preliminary data.</text>
</comment>
<dbReference type="eggNOG" id="COG1609">
    <property type="taxonomic scope" value="Bacteria"/>
</dbReference>
<evidence type="ECO:0000313" key="5">
    <source>
        <dbReference type="EMBL" id="EEP21055.1"/>
    </source>
</evidence>
<reference evidence="5" key="1">
    <citation type="submission" date="2009-04" db="EMBL/GenBank/DDBJ databases">
        <authorList>
            <person name="Weinstock G."/>
            <person name="Sodergren E."/>
            <person name="Clifton S."/>
            <person name="Fulton L."/>
            <person name="Fulton B."/>
            <person name="Courtney L."/>
            <person name="Fronick C."/>
            <person name="Harrison M."/>
            <person name="Strong C."/>
            <person name="Farmer C."/>
            <person name="Delahaunty K."/>
            <person name="Markovic C."/>
            <person name="Hall O."/>
            <person name="Minx P."/>
            <person name="Tomlinson C."/>
            <person name="Mitreva M."/>
            <person name="Nelson J."/>
            <person name="Hou S."/>
            <person name="Wollam A."/>
            <person name="Pepin K.H."/>
            <person name="Johnson M."/>
            <person name="Bhonagiri V."/>
            <person name="Nash W.E."/>
            <person name="Warren W."/>
            <person name="Chinwalla A."/>
            <person name="Mardis E.R."/>
            <person name="Wilson R.K."/>
        </authorList>
    </citation>
    <scope>NUCLEOTIDE SEQUENCE [LARGE SCALE GENOMIC DNA]</scope>
    <source>
        <strain evidence="5">DSM 20098</strain>
    </source>
</reference>
<dbReference type="InterPro" id="IPR028082">
    <property type="entry name" value="Peripla_BP_I"/>
</dbReference>
<dbReference type="InterPro" id="IPR046335">
    <property type="entry name" value="LacI/GalR-like_sensor"/>
</dbReference>
<dbReference type="HOGENOM" id="CLU_1851248_0_0_11"/>
<keyword evidence="3" id="KW-0804">Transcription</keyword>
<dbReference type="Pfam" id="PF13377">
    <property type="entry name" value="Peripla_BP_3"/>
    <property type="match status" value="1"/>
</dbReference>
<organism evidence="5 6">
    <name type="scientific">Bifidobacterium angulatum DSM 20098 = JCM 7096</name>
    <dbReference type="NCBI Taxonomy" id="518635"/>
    <lineage>
        <taxon>Bacteria</taxon>
        <taxon>Bacillati</taxon>
        <taxon>Actinomycetota</taxon>
        <taxon>Actinomycetes</taxon>
        <taxon>Bifidobacteriales</taxon>
        <taxon>Bifidobacteriaceae</taxon>
        <taxon>Bifidobacterium</taxon>
    </lineage>
</organism>
<evidence type="ECO:0000259" key="4">
    <source>
        <dbReference type="Pfam" id="PF13377"/>
    </source>
</evidence>
<sequence length="138" mass="14845">MPSTEIAAMSGVVRFLRSQGHTTLAYVSQPVNASPFICSESVREQGFVRAAEECGYGDGDVIVIPSLCNAGEQVEQDMYSGIVAQLLSVVRKPTGICVSCDAAAVPLIKEMRRMGWRVPQEMRRLSDSTTISAPPLPA</sequence>
<accession>C4FDM4</accession>
<dbReference type="Gene3D" id="3.40.50.2300">
    <property type="match status" value="1"/>
</dbReference>
<evidence type="ECO:0000256" key="3">
    <source>
        <dbReference type="ARBA" id="ARBA00023163"/>
    </source>
</evidence>
<name>C4FDM4_9BIFI</name>
<evidence type="ECO:0000256" key="1">
    <source>
        <dbReference type="ARBA" id="ARBA00023015"/>
    </source>
</evidence>
<protein>
    <recommendedName>
        <fullName evidence="4">Transcriptional regulator LacI/GalR-like sensor domain-containing protein</fullName>
    </recommendedName>
</protein>
<keyword evidence="2" id="KW-0238">DNA-binding</keyword>
<dbReference type="SUPFAM" id="SSF53822">
    <property type="entry name" value="Periplasmic binding protein-like I"/>
    <property type="match status" value="1"/>
</dbReference>
<dbReference type="PATRIC" id="fig|518635.7.peg.375"/>
<dbReference type="Proteomes" id="UP000006408">
    <property type="component" value="Unassembled WGS sequence"/>
</dbReference>
<gene>
    <name evidence="5" type="ORF">BIFANG_02411</name>
</gene>